<accession>A0A2K9H6D4</accession>
<dbReference type="Proteomes" id="UP000315444">
    <property type="component" value="Unassembled WGS sequence"/>
</dbReference>
<feature type="domain" description="HTH marR-type" evidence="4">
    <location>
        <begin position="1"/>
        <end position="151"/>
    </location>
</feature>
<dbReference type="InterPro" id="IPR039422">
    <property type="entry name" value="MarR/SlyA-like"/>
</dbReference>
<sequence>MKNNIEFSYSTTNESPGYLLWTVHMFWQRKIKNELDKIGLTHTQFVLLSVLAMLSKSKKVITQTDIANHSKTDRMMVSKVLRTLEKKQYISRTGSIHDTRIRIISLTENGTEISQKSINIVEAVDTKFFSILNNDLQIFLKCMNTLSNQDD</sequence>
<dbReference type="PANTHER" id="PTHR33164">
    <property type="entry name" value="TRANSCRIPTIONAL REGULATOR, MARR FAMILY"/>
    <property type="match status" value="1"/>
</dbReference>
<evidence type="ECO:0000313" key="8">
    <source>
        <dbReference type="EMBL" id="UVR54920.1"/>
    </source>
</evidence>
<dbReference type="Pfam" id="PF22381">
    <property type="entry name" value="Staph_reg_Sar_Rot"/>
    <property type="match status" value="1"/>
</dbReference>
<dbReference type="EMBL" id="CP103216">
    <property type="protein sequence ID" value="UVR54920.1"/>
    <property type="molecule type" value="Genomic_DNA"/>
</dbReference>
<organism evidence="7 10">
    <name type="scientific">Bacteroides fragilis</name>
    <dbReference type="NCBI Taxonomy" id="817"/>
    <lineage>
        <taxon>Bacteria</taxon>
        <taxon>Pseudomonadati</taxon>
        <taxon>Bacteroidota</taxon>
        <taxon>Bacteroidia</taxon>
        <taxon>Bacteroidales</taxon>
        <taxon>Bacteroidaceae</taxon>
        <taxon>Bacteroides</taxon>
    </lineage>
</organism>
<dbReference type="RefSeq" id="WP_005778558.1">
    <property type="nucleotide sequence ID" value="NZ_CABKOU010000002.1"/>
</dbReference>
<evidence type="ECO:0000256" key="2">
    <source>
        <dbReference type="ARBA" id="ARBA00023125"/>
    </source>
</evidence>
<evidence type="ECO:0000313" key="5">
    <source>
        <dbReference type="EMBL" id="QKH85187.1"/>
    </source>
</evidence>
<evidence type="ECO:0000313" key="6">
    <source>
        <dbReference type="EMBL" id="TWV41038.1"/>
    </source>
</evidence>
<evidence type="ECO:0000256" key="1">
    <source>
        <dbReference type="ARBA" id="ARBA00023015"/>
    </source>
</evidence>
<evidence type="ECO:0000259" key="4">
    <source>
        <dbReference type="PROSITE" id="PS50995"/>
    </source>
</evidence>
<reference evidence="6 9" key="1">
    <citation type="submission" date="2019-07" db="EMBL/GenBank/DDBJ databases">
        <title>Genome sequencing of Bacteroides fragilis.</title>
        <authorList>
            <person name="Galasyn E.V."/>
            <person name="Ruoff K.L."/>
            <person name="Price C.E."/>
            <person name="Valls R.A."/>
            <person name="O'Toole G.A."/>
        </authorList>
    </citation>
    <scope>NUCLEOTIDE SEQUENCE [LARGE SCALE GENOMIC DNA]</scope>
    <source>
        <strain evidence="6 9">AD135F_1B</strain>
    </source>
</reference>
<evidence type="ECO:0000256" key="3">
    <source>
        <dbReference type="ARBA" id="ARBA00023163"/>
    </source>
</evidence>
<dbReference type="EMBL" id="VOHT01000005">
    <property type="protein sequence ID" value="TWV48349.1"/>
    <property type="molecule type" value="Genomic_DNA"/>
</dbReference>
<dbReference type="Gene3D" id="1.10.10.10">
    <property type="entry name" value="Winged helix-like DNA-binding domain superfamily/Winged helix DNA-binding domain"/>
    <property type="match status" value="1"/>
</dbReference>
<dbReference type="PROSITE" id="PS50995">
    <property type="entry name" value="HTH_MARR_2"/>
    <property type="match status" value="1"/>
</dbReference>
<dbReference type="EMBL" id="CP054003">
    <property type="protein sequence ID" value="QKH85187.1"/>
    <property type="molecule type" value="Genomic_DNA"/>
</dbReference>
<proteinExistence type="predicted"/>
<dbReference type="EMBL" id="VOHV01000005">
    <property type="protein sequence ID" value="TWV41038.1"/>
    <property type="molecule type" value="Genomic_DNA"/>
</dbReference>
<reference evidence="8" key="4">
    <citation type="submission" date="2022-08" db="EMBL/GenBank/DDBJ databases">
        <title>Genome Sequencing of Bacteroides fragilis Group Isolates with Nanopore Technology.</title>
        <authorList>
            <person name="Tisza M.J."/>
            <person name="Smith D."/>
            <person name="Dekker J.P."/>
        </authorList>
    </citation>
    <scope>NUCLEOTIDE SEQUENCE</scope>
    <source>
        <strain evidence="8">BFG-70</strain>
    </source>
</reference>
<dbReference type="Proteomes" id="UP000319026">
    <property type="component" value="Unassembled WGS sequence"/>
</dbReference>
<dbReference type="GO" id="GO:0006950">
    <property type="term" value="P:response to stress"/>
    <property type="evidence" value="ECO:0007669"/>
    <property type="project" value="TreeGrafter"/>
</dbReference>
<keyword evidence="1" id="KW-0805">Transcription regulation</keyword>
<dbReference type="InterPro" id="IPR055166">
    <property type="entry name" value="Transc_reg_Sar_Rot_HTH"/>
</dbReference>
<dbReference type="AlphaFoldDB" id="A0A2K9H6D4"/>
<reference evidence="7 10" key="2">
    <citation type="submission" date="2019-07" db="EMBL/GenBank/DDBJ databases">
        <title>Genome Sequencing of Bacteroides fragilis.</title>
        <authorList>
            <person name="Pinto K.M."/>
            <person name="Ruoff K.L."/>
            <person name="Price C.E."/>
            <person name="Valls R.A."/>
            <person name="O'Toole G.A."/>
        </authorList>
    </citation>
    <scope>NUCLEOTIDE SEQUENCE [LARGE SCALE GENOMIC DNA]</scope>
    <source>
        <strain evidence="7 10">AD135F_3B</strain>
    </source>
</reference>
<dbReference type="GO" id="GO:0003700">
    <property type="term" value="F:DNA-binding transcription factor activity"/>
    <property type="evidence" value="ECO:0007669"/>
    <property type="project" value="InterPro"/>
</dbReference>
<evidence type="ECO:0000313" key="7">
    <source>
        <dbReference type="EMBL" id="TWV48349.1"/>
    </source>
</evidence>
<gene>
    <name evidence="5" type="ORF">FOC69_12735</name>
    <name evidence="7" type="ORF">FSA03_13120</name>
    <name evidence="6" type="ORF">FSA06_12905</name>
    <name evidence="8" type="ORF">NXX45_14355</name>
</gene>
<dbReference type="InterPro" id="IPR000835">
    <property type="entry name" value="HTH_MarR-typ"/>
</dbReference>
<dbReference type="InterPro" id="IPR036388">
    <property type="entry name" value="WH-like_DNA-bd_sf"/>
</dbReference>
<name>A0A2K9H6D4_BACFG</name>
<dbReference type="Proteomes" id="UP000501467">
    <property type="component" value="Chromosome"/>
</dbReference>
<reference evidence="5 11" key="3">
    <citation type="submission" date="2020-05" db="EMBL/GenBank/DDBJ databases">
        <title>FDA dAtabase for Regulatory Grade micrObial Sequences (FDA-ARGOS): Supporting development and validation of Infectious Disease Dx tests.</title>
        <authorList>
            <person name="Bojja K."/>
            <person name="Kessler A."/>
            <person name="Tallon L."/>
            <person name="Sadzewicz L."/>
            <person name="Zhao X."/>
            <person name="Vavikolanu K."/>
            <person name="Mehta A."/>
            <person name="Aluvathingal J."/>
            <person name="Nadendla S."/>
            <person name="Myers T."/>
            <person name="Yan Y."/>
            <person name="Sichtig H."/>
        </authorList>
    </citation>
    <scope>NUCLEOTIDE SEQUENCE [LARGE SCALE GENOMIC DNA]</scope>
    <source>
        <strain evidence="5 11">FDAARGOS_763</strain>
    </source>
</reference>
<dbReference type="GO" id="GO:0003677">
    <property type="term" value="F:DNA binding"/>
    <property type="evidence" value="ECO:0007669"/>
    <property type="project" value="UniProtKB-KW"/>
</dbReference>
<keyword evidence="3" id="KW-0804">Transcription</keyword>
<dbReference type="InterPro" id="IPR036390">
    <property type="entry name" value="WH_DNA-bd_sf"/>
</dbReference>
<dbReference type="PANTHER" id="PTHR33164:SF64">
    <property type="entry name" value="TRANSCRIPTIONAL REGULATOR SLYA"/>
    <property type="match status" value="1"/>
</dbReference>
<keyword evidence="2" id="KW-0238">DNA-binding</keyword>
<dbReference type="SMART" id="SM00347">
    <property type="entry name" value="HTH_MARR"/>
    <property type="match status" value="1"/>
</dbReference>
<evidence type="ECO:0000313" key="9">
    <source>
        <dbReference type="Proteomes" id="UP000315444"/>
    </source>
</evidence>
<dbReference type="Proteomes" id="UP001060330">
    <property type="component" value="Chromosome"/>
</dbReference>
<evidence type="ECO:0000313" key="10">
    <source>
        <dbReference type="Proteomes" id="UP000319026"/>
    </source>
</evidence>
<dbReference type="SUPFAM" id="SSF46785">
    <property type="entry name" value="Winged helix' DNA-binding domain"/>
    <property type="match status" value="1"/>
</dbReference>
<protein>
    <submittedName>
        <fullName evidence="7 8">Winged helix-turn-helix transcriptional regulator</fullName>
    </submittedName>
</protein>
<evidence type="ECO:0000313" key="11">
    <source>
        <dbReference type="Proteomes" id="UP000501467"/>
    </source>
</evidence>